<evidence type="ECO:0000259" key="5">
    <source>
        <dbReference type="PROSITE" id="PS50048"/>
    </source>
</evidence>
<name>A0AAJ0BF08_9PEZI</name>
<dbReference type="CDD" id="cd00067">
    <property type="entry name" value="GAL4"/>
    <property type="match status" value="1"/>
</dbReference>
<dbReference type="Gene3D" id="4.10.240.10">
    <property type="entry name" value="Zn(2)-C6 fungal-type DNA-binding domain"/>
    <property type="match status" value="1"/>
</dbReference>
<dbReference type="EMBL" id="MU839831">
    <property type="protein sequence ID" value="KAK1756782.1"/>
    <property type="molecule type" value="Genomic_DNA"/>
</dbReference>
<feature type="region of interest" description="Disordered" evidence="4">
    <location>
        <begin position="138"/>
        <end position="158"/>
    </location>
</feature>
<dbReference type="CDD" id="cd12148">
    <property type="entry name" value="fungal_TF_MHR"/>
    <property type="match status" value="1"/>
</dbReference>
<dbReference type="PROSITE" id="PS50048">
    <property type="entry name" value="ZN2_CY6_FUNGAL_2"/>
    <property type="match status" value="1"/>
</dbReference>
<dbReference type="SUPFAM" id="SSF57701">
    <property type="entry name" value="Zn2/Cys6 DNA-binding domain"/>
    <property type="match status" value="1"/>
</dbReference>
<dbReference type="GO" id="GO:0006351">
    <property type="term" value="P:DNA-templated transcription"/>
    <property type="evidence" value="ECO:0007669"/>
    <property type="project" value="InterPro"/>
</dbReference>
<dbReference type="PANTHER" id="PTHR31001">
    <property type="entry name" value="UNCHARACTERIZED TRANSCRIPTIONAL REGULATORY PROTEIN"/>
    <property type="match status" value="1"/>
</dbReference>
<gene>
    <name evidence="6" type="ORF">QBC47DRAFT_169427</name>
</gene>
<dbReference type="Pfam" id="PF04082">
    <property type="entry name" value="Fungal_trans"/>
    <property type="match status" value="1"/>
</dbReference>
<protein>
    <recommendedName>
        <fullName evidence="5">Zn(2)-C6 fungal-type domain-containing protein</fullName>
    </recommendedName>
</protein>
<dbReference type="GO" id="GO:0008270">
    <property type="term" value="F:zinc ion binding"/>
    <property type="evidence" value="ECO:0007669"/>
    <property type="project" value="InterPro"/>
</dbReference>
<feature type="compositionally biased region" description="Polar residues" evidence="4">
    <location>
        <begin position="619"/>
        <end position="646"/>
    </location>
</feature>
<feature type="region of interest" description="Disordered" evidence="4">
    <location>
        <begin position="608"/>
        <end position="646"/>
    </location>
</feature>
<comment type="subcellular location">
    <subcellularLocation>
        <location evidence="1">Nucleus</location>
    </subcellularLocation>
</comment>
<comment type="caution">
    <text evidence="6">The sequence shown here is derived from an EMBL/GenBank/DDBJ whole genome shotgun (WGS) entry which is preliminary data.</text>
</comment>
<dbReference type="Pfam" id="PF00172">
    <property type="entry name" value="Zn_clus"/>
    <property type="match status" value="1"/>
</dbReference>
<evidence type="ECO:0000313" key="6">
    <source>
        <dbReference type="EMBL" id="KAK1756782.1"/>
    </source>
</evidence>
<feature type="domain" description="Zn(2)-C6 fungal-type" evidence="5">
    <location>
        <begin position="27"/>
        <end position="54"/>
    </location>
</feature>
<reference evidence="6" key="1">
    <citation type="submission" date="2023-06" db="EMBL/GenBank/DDBJ databases">
        <title>Genome-scale phylogeny and comparative genomics of the fungal order Sordariales.</title>
        <authorList>
            <consortium name="Lawrence Berkeley National Laboratory"/>
            <person name="Hensen N."/>
            <person name="Bonometti L."/>
            <person name="Westerberg I."/>
            <person name="Brannstrom I.O."/>
            <person name="Guillou S."/>
            <person name="Cros-Aarteil S."/>
            <person name="Calhoun S."/>
            <person name="Haridas S."/>
            <person name="Kuo A."/>
            <person name="Mondo S."/>
            <person name="Pangilinan J."/>
            <person name="Riley R."/>
            <person name="Labutti K."/>
            <person name="Andreopoulos B."/>
            <person name="Lipzen A."/>
            <person name="Chen C."/>
            <person name="Yanf M."/>
            <person name="Daum C."/>
            <person name="Ng V."/>
            <person name="Clum A."/>
            <person name="Steindorff A."/>
            <person name="Ohm R."/>
            <person name="Martin F."/>
            <person name="Silar P."/>
            <person name="Natvig D."/>
            <person name="Lalanne C."/>
            <person name="Gautier V."/>
            <person name="Ament-Velasquez S.L."/>
            <person name="Kruys A."/>
            <person name="Hutchinson M.I."/>
            <person name="Powell A.J."/>
            <person name="Barry K."/>
            <person name="Miller A.N."/>
            <person name="Grigoriev I.V."/>
            <person name="Debuchy R."/>
            <person name="Gladieux P."/>
            <person name="Thoren M.H."/>
            <person name="Johannesson H."/>
        </authorList>
    </citation>
    <scope>NUCLEOTIDE SEQUENCE</scope>
    <source>
        <strain evidence="6">PSN4</strain>
    </source>
</reference>
<dbReference type="Proteomes" id="UP001239445">
    <property type="component" value="Unassembled WGS sequence"/>
</dbReference>
<dbReference type="PANTHER" id="PTHR31001:SF89">
    <property type="entry name" value="ZN(2)-C6 FUNGAL-TYPE DOMAIN-CONTAINING PROTEIN"/>
    <property type="match status" value="1"/>
</dbReference>
<feature type="compositionally biased region" description="Basic and acidic residues" evidence="4">
    <location>
        <begin position="608"/>
        <end position="618"/>
    </location>
</feature>
<dbReference type="GO" id="GO:0003677">
    <property type="term" value="F:DNA binding"/>
    <property type="evidence" value="ECO:0007669"/>
    <property type="project" value="InterPro"/>
</dbReference>
<accession>A0AAJ0BF08</accession>
<dbReference type="AlphaFoldDB" id="A0AAJ0BF08"/>
<dbReference type="SMART" id="SM00066">
    <property type="entry name" value="GAL4"/>
    <property type="match status" value="1"/>
</dbReference>
<dbReference type="GO" id="GO:0005634">
    <property type="term" value="C:nucleus"/>
    <property type="evidence" value="ECO:0007669"/>
    <property type="project" value="UniProtKB-SubCell"/>
</dbReference>
<dbReference type="InterPro" id="IPR001138">
    <property type="entry name" value="Zn2Cys6_DnaBD"/>
</dbReference>
<evidence type="ECO:0000256" key="2">
    <source>
        <dbReference type="ARBA" id="ARBA00022723"/>
    </source>
</evidence>
<sequence>MTNTGKRKLADTNPNEGEPRRRQPQISCNLCRQKKLKCDRLRPCSNCVSRQQACEGGPGPVVGLEQLSDVERRLRRLEQAVFETDSLSSSRSVVEHPATAAETGSRRPRPSADLDDAYTGDGDATQAEAREPIIFRVAESLSSSPDRQPDPALRSSRSVWMPTPRDGLVLYDYFLRTSQFLPLIMHEPAVRPLFSRFDVDTVERHNRNRHDAACAALVLAICATSAFFWESGSGTKCPVFGSGELAARQATAWQDTAWDLLDQCNRVAGPGCLEQVQALVVLCDLMYNTEGCSTRFRSLQSSAIAVAREISLHLTDADPPSPDNPDPCSPLQETKRRVWWFLASTDWLLAMMGGPFDRTYTVNPRHMAVAYPLNVNTSEPTKNCPPETATNMTYFLLRTHLAEACRRVVDALPFQPSSPGQIQDLPYERVVAIRRILESGLEKMPPCFAIGAPIPKDATSPVVLERQIIHLCFNARQAKLFRPFLVPRKDNADPRFTEFRELCLRSARTVLQLSSRLLEDSLNLVQGTAHSPYRPLLHRTGTIITHLFVACIILVTDPGSQAPAEAEEIRLELARARFVLGRAGERSHMAASLVKKLVGVLEKHRVQAVERSNDEETTPRSITDMASQTTSGENLPSAGAETSIQAGSTMQHGGVISIPALVHHEPLGPAEVFDQEVWNFGAGDSELWDGMSWTDFGQFGGGKTWNQLFADLEATSTTAL</sequence>
<dbReference type="PROSITE" id="PS00463">
    <property type="entry name" value="ZN2_CY6_FUNGAL_1"/>
    <property type="match status" value="1"/>
</dbReference>
<feature type="region of interest" description="Disordered" evidence="4">
    <location>
        <begin position="85"/>
        <end position="122"/>
    </location>
</feature>
<dbReference type="InterPro" id="IPR050613">
    <property type="entry name" value="Sec_Metabolite_Reg"/>
</dbReference>
<evidence type="ECO:0000256" key="4">
    <source>
        <dbReference type="SAM" id="MobiDB-lite"/>
    </source>
</evidence>
<feature type="region of interest" description="Disordered" evidence="4">
    <location>
        <begin position="1"/>
        <end position="24"/>
    </location>
</feature>
<keyword evidence="3" id="KW-0539">Nucleus</keyword>
<organism evidence="6 7">
    <name type="scientific">Echria macrotheca</name>
    <dbReference type="NCBI Taxonomy" id="438768"/>
    <lineage>
        <taxon>Eukaryota</taxon>
        <taxon>Fungi</taxon>
        <taxon>Dikarya</taxon>
        <taxon>Ascomycota</taxon>
        <taxon>Pezizomycotina</taxon>
        <taxon>Sordariomycetes</taxon>
        <taxon>Sordariomycetidae</taxon>
        <taxon>Sordariales</taxon>
        <taxon>Schizotheciaceae</taxon>
        <taxon>Echria</taxon>
    </lineage>
</organism>
<dbReference type="InterPro" id="IPR036864">
    <property type="entry name" value="Zn2-C6_fun-type_DNA-bd_sf"/>
</dbReference>
<evidence type="ECO:0000256" key="1">
    <source>
        <dbReference type="ARBA" id="ARBA00004123"/>
    </source>
</evidence>
<evidence type="ECO:0000256" key="3">
    <source>
        <dbReference type="ARBA" id="ARBA00023242"/>
    </source>
</evidence>
<dbReference type="InterPro" id="IPR007219">
    <property type="entry name" value="XnlR_reg_dom"/>
</dbReference>
<dbReference type="GO" id="GO:0000981">
    <property type="term" value="F:DNA-binding transcription factor activity, RNA polymerase II-specific"/>
    <property type="evidence" value="ECO:0007669"/>
    <property type="project" value="InterPro"/>
</dbReference>
<evidence type="ECO:0000313" key="7">
    <source>
        <dbReference type="Proteomes" id="UP001239445"/>
    </source>
</evidence>
<proteinExistence type="predicted"/>
<keyword evidence="2" id="KW-0479">Metal-binding</keyword>
<keyword evidence="7" id="KW-1185">Reference proteome</keyword>